<dbReference type="Pfam" id="PF17170">
    <property type="entry name" value="DUF5128"/>
    <property type="match status" value="1"/>
</dbReference>
<accession>A0A645CFR3</accession>
<comment type="caution">
    <text evidence="1">The sequence shown here is derived from an EMBL/GenBank/DDBJ whole genome shotgun (WGS) entry which is preliminary data.</text>
</comment>
<evidence type="ECO:0008006" key="2">
    <source>
        <dbReference type="Google" id="ProtNLM"/>
    </source>
</evidence>
<dbReference type="SUPFAM" id="SSF75011">
    <property type="entry name" value="3-carboxy-cis,cis-mucoante lactonizing enzyme"/>
    <property type="match status" value="1"/>
</dbReference>
<protein>
    <recommendedName>
        <fullName evidence="2">6-bladed beta-propeller</fullName>
    </recommendedName>
</protein>
<reference evidence="1" key="1">
    <citation type="submission" date="2019-08" db="EMBL/GenBank/DDBJ databases">
        <authorList>
            <person name="Kucharzyk K."/>
            <person name="Murdoch R.W."/>
            <person name="Higgins S."/>
            <person name="Loffler F."/>
        </authorList>
    </citation>
    <scope>NUCLEOTIDE SEQUENCE</scope>
</reference>
<name>A0A645CFR3_9ZZZZ</name>
<sequence length="378" mass="44061">MTSNDDLRHIVDIDKIDKSQAVLLSTLFKRVKTIILESTENSIIGRINSLQTYKDLIIIMDKTISKGIFVFDKSGKFLYKIGDNGQGPGEFVEISDYTLDVKKEKVYVLDNQRQLINVFNLLTGEFAEVIKLKGDYIRSFHLQFIEDCLYTDAYSWKKSEDNFLLREIDIKTGSQINCWMRNFDYNKNSSDLYFTGNGVFYSRNSIRPKFIQLFMDTVISIDQGRIVPYLAIKSKKLLTEKDIENAKGNSIDEKISSFLTIDKIFHIENFIEFGNKVYFEYRQKNMKNFVVYDIDTKKTIVSRRIINDLIYKKHVGQILLPHFCHVDNSGVYGYVHPMEMDKFIESAKRNQLSDNLDKIKIIKSLDSNSNPVIFIYEN</sequence>
<evidence type="ECO:0000313" key="1">
    <source>
        <dbReference type="EMBL" id="MPM75836.1"/>
    </source>
</evidence>
<gene>
    <name evidence="1" type="ORF">SDC9_122830</name>
</gene>
<dbReference type="Gene3D" id="2.120.10.30">
    <property type="entry name" value="TolB, C-terminal domain"/>
    <property type="match status" value="1"/>
</dbReference>
<organism evidence="1">
    <name type="scientific">bioreactor metagenome</name>
    <dbReference type="NCBI Taxonomy" id="1076179"/>
    <lineage>
        <taxon>unclassified sequences</taxon>
        <taxon>metagenomes</taxon>
        <taxon>ecological metagenomes</taxon>
    </lineage>
</organism>
<dbReference type="AlphaFoldDB" id="A0A645CFR3"/>
<dbReference type="EMBL" id="VSSQ01026897">
    <property type="protein sequence ID" value="MPM75836.1"/>
    <property type="molecule type" value="Genomic_DNA"/>
</dbReference>
<proteinExistence type="predicted"/>
<dbReference type="InterPro" id="IPR011042">
    <property type="entry name" value="6-blade_b-propeller_TolB-like"/>
</dbReference>